<evidence type="ECO:0000313" key="1">
    <source>
        <dbReference type="EMBL" id="EDW50753.1"/>
    </source>
</evidence>
<reference evidence="1 2" key="1">
    <citation type="journal article" date="2007" name="Nature">
        <title>Evolution of genes and genomes on the Drosophila phylogeny.</title>
        <authorList>
            <consortium name="Drosophila 12 Genomes Consortium"/>
            <person name="Clark A.G."/>
            <person name="Eisen M.B."/>
            <person name="Smith D.R."/>
            <person name="Bergman C.M."/>
            <person name="Oliver B."/>
            <person name="Markow T.A."/>
            <person name="Kaufman T.C."/>
            <person name="Kellis M."/>
            <person name="Gelbart W."/>
            <person name="Iyer V.N."/>
            <person name="Pollard D.A."/>
            <person name="Sackton T.B."/>
            <person name="Larracuente A.M."/>
            <person name="Singh N.D."/>
            <person name="Abad J.P."/>
            <person name="Abt D.N."/>
            <person name="Adryan B."/>
            <person name="Aguade M."/>
            <person name="Akashi H."/>
            <person name="Anderson W.W."/>
            <person name="Aquadro C.F."/>
            <person name="Ardell D.H."/>
            <person name="Arguello R."/>
            <person name="Artieri C.G."/>
            <person name="Barbash D.A."/>
            <person name="Barker D."/>
            <person name="Barsanti P."/>
            <person name="Batterham P."/>
            <person name="Batzoglou S."/>
            <person name="Begun D."/>
            <person name="Bhutkar A."/>
            <person name="Blanco E."/>
            <person name="Bosak S.A."/>
            <person name="Bradley R.K."/>
            <person name="Brand A.D."/>
            <person name="Brent M.R."/>
            <person name="Brooks A.N."/>
            <person name="Brown R.H."/>
            <person name="Butlin R.K."/>
            <person name="Caggese C."/>
            <person name="Calvi B.R."/>
            <person name="Bernardo de Carvalho A."/>
            <person name="Caspi A."/>
            <person name="Castrezana S."/>
            <person name="Celniker S.E."/>
            <person name="Chang J.L."/>
            <person name="Chapple C."/>
            <person name="Chatterji S."/>
            <person name="Chinwalla A."/>
            <person name="Civetta A."/>
            <person name="Clifton S.W."/>
            <person name="Comeron J.M."/>
            <person name="Costello J.C."/>
            <person name="Coyne J.A."/>
            <person name="Daub J."/>
            <person name="David R.G."/>
            <person name="Delcher A.L."/>
            <person name="Delehaunty K."/>
            <person name="Do C.B."/>
            <person name="Ebling H."/>
            <person name="Edwards K."/>
            <person name="Eickbush T."/>
            <person name="Evans J.D."/>
            <person name="Filipski A."/>
            <person name="Findeiss S."/>
            <person name="Freyhult E."/>
            <person name="Fulton L."/>
            <person name="Fulton R."/>
            <person name="Garcia A.C."/>
            <person name="Gardiner A."/>
            <person name="Garfield D.A."/>
            <person name="Garvin B.E."/>
            <person name="Gibson G."/>
            <person name="Gilbert D."/>
            <person name="Gnerre S."/>
            <person name="Godfrey J."/>
            <person name="Good R."/>
            <person name="Gotea V."/>
            <person name="Gravely B."/>
            <person name="Greenberg A.J."/>
            <person name="Griffiths-Jones S."/>
            <person name="Gross S."/>
            <person name="Guigo R."/>
            <person name="Gustafson E.A."/>
            <person name="Haerty W."/>
            <person name="Hahn M.W."/>
            <person name="Halligan D.L."/>
            <person name="Halpern A.L."/>
            <person name="Halter G.M."/>
            <person name="Han M.V."/>
            <person name="Heger A."/>
            <person name="Hillier L."/>
            <person name="Hinrichs A.S."/>
            <person name="Holmes I."/>
            <person name="Hoskins R.A."/>
            <person name="Hubisz M.J."/>
            <person name="Hultmark D."/>
            <person name="Huntley M.A."/>
            <person name="Jaffe D.B."/>
            <person name="Jagadeeshan S."/>
            <person name="Jeck W.R."/>
            <person name="Johnson J."/>
            <person name="Jones C.D."/>
            <person name="Jordan W.C."/>
            <person name="Karpen G.H."/>
            <person name="Kataoka E."/>
            <person name="Keightley P.D."/>
            <person name="Kheradpour P."/>
            <person name="Kirkness E.F."/>
            <person name="Koerich L.B."/>
            <person name="Kristiansen K."/>
            <person name="Kudrna D."/>
            <person name="Kulathinal R.J."/>
            <person name="Kumar S."/>
            <person name="Kwok R."/>
            <person name="Lander E."/>
            <person name="Langley C.H."/>
            <person name="Lapoint R."/>
            <person name="Lazzaro B.P."/>
            <person name="Lee S.J."/>
            <person name="Levesque L."/>
            <person name="Li R."/>
            <person name="Lin C.F."/>
            <person name="Lin M.F."/>
            <person name="Lindblad-Toh K."/>
            <person name="Llopart A."/>
            <person name="Long M."/>
            <person name="Low L."/>
            <person name="Lozovsky E."/>
            <person name="Lu J."/>
            <person name="Luo M."/>
            <person name="Machado C.A."/>
            <person name="Makalowski W."/>
            <person name="Marzo M."/>
            <person name="Matsuda M."/>
            <person name="Matzkin L."/>
            <person name="McAllister B."/>
            <person name="McBride C.S."/>
            <person name="McKernan B."/>
            <person name="McKernan K."/>
            <person name="Mendez-Lago M."/>
            <person name="Minx P."/>
            <person name="Mollenhauer M.U."/>
            <person name="Montooth K."/>
            <person name="Mount S.M."/>
            <person name="Mu X."/>
            <person name="Myers E."/>
            <person name="Negre B."/>
            <person name="Newfeld S."/>
            <person name="Nielsen R."/>
            <person name="Noor M.A."/>
            <person name="O'Grady P."/>
            <person name="Pachter L."/>
            <person name="Papaceit M."/>
            <person name="Parisi M.J."/>
            <person name="Parisi M."/>
            <person name="Parts L."/>
            <person name="Pedersen J.S."/>
            <person name="Pesole G."/>
            <person name="Phillippy A.M."/>
            <person name="Ponting C.P."/>
            <person name="Pop M."/>
            <person name="Porcelli D."/>
            <person name="Powell J.R."/>
            <person name="Prohaska S."/>
            <person name="Pruitt K."/>
            <person name="Puig M."/>
            <person name="Quesneville H."/>
            <person name="Ram K.R."/>
            <person name="Rand D."/>
            <person name="Rasmussen M.D."/>
            <person name="Reed L.K."/>
            <person name="Reenan R."/>
            <person name="Reily A."/>
            <person name="Remington K.A."/>
            <person name="Rieger T.T."/>
            <person name="Ritchie M.G."/>
            <person name="Robin C."/>
            <person name="Rogers Y.H."/>
            <person name="Rohde C."/>
            <person name="Rozas J."/>
            <person name="Rubenfield M.J."/>
            <person name="Ruiz A."/>
            <person name="Russo S."/>
            <person name="Salzberg S.L."/>
            <person name="Sanchez-Gracia A."/>
            <person name="Saranga D.J."/>
            <person name="Sato H."/>
            <person name="Schaeffer S.W."/>
            <person name="Schatz M.C."/>
            <person name="Schlenke T."/>
            <person name="Schwartz R."/>
            <person name="Segarra C."/>
            <person name="Singh R.S."/>
            <person name="Sirot L."/>
            <person name="Sirota M."/>
            <person name="Sisneros N.B."/>
            <person name="Smith C.D."/>
            <person name="Smith T.F."/>
            <person name="Spieth J."/>
            <person name="Stage D.E."/>
            <person name="Stark A."/>
            <person name="Stephan W."/>
            <person name="Strausberg R.L."/>
            <person name="Strempel S."/>
            <person name="Sturgill D."/>
            <person name="Sutton G."/>
            <person name="Sutton G.G."/>
            <person name="Tao W."/>
            <person name="Teichmann S."/>
            <person name="Tobari Y.N."/>
            <person name="Tomimura Y."/>
            <person name="Tsolas J.M."/>
            <person name="Valente V.L."/>
            <person name="Venter E."/>
            <person name="Venter J.C."/>
            <person name="Vicario S."/>
            <person name="Vieira F.G."/>
            <person name="Vilella A.J."/>
            <person name="Villasante A."/>
            <person name="Walenz B."/>
            <person name="Wang J."/>
            <person name="Wasserman M."/>
            <person name="Watts T."/>
            <person name="Wilson D."/>
            <person name="Wilson R.K."/>
            <person name="Wing R.A."/>
            <person name="Wolfner M.F."/>
            <person name="Wong A."/>
            <person name="Wong G.K."/>
            <person name="Wu C.I."/>
            <person name="Wu G."/>
            <person name="Yamamoto D."/>
            <person name="Yang H.P."/>
            <person name="Yang S.P."/>
            <person name="Yorke J.A."/>
            <person name="Yoshida K."/>
            <person name="Zdobnov E."/>
            <person name="Zhang P."/>
            <person name="Zhang Y."/>
            <person name="Zimin A.V."/>
            <person name="Baldwin J."/>
            <person name="Abdouelleil A."/>
            <person name="Abdulkadir J."/>
            <person name="Abebe A."/>
            <person name="Abera B."/>
            <person name="Abreu J."/>
            <person name="Acer S.C."/>
            <person name="Aftuck L."/>
            <person name="Alexander A."/>
            <person name="An P."/>
            <person name="Anderson E."/>
            <person name="Anderson S."/>
            <person name="Arachi H."/>
            <person name="Azer M."/>
            <person name="Bachantsang P."/>
            <person name="Barry A."/>
            <person name="Bayul T."/>
            <person name="Berlin A."/>
            <person name="Bessette D."/>
            <person name="Bloom T."/>
            <person name="Blye J."/>
            <person name="Boguslavskiy L."/>
            <person name="Bonnet C."/>
            <person name="Boukhgalter B."/>
            <person name="Bourzgui I."/>
            <person name="Brown A."/>
            <person name="Cahill P."/>
            <person name="Channer S."/>
            <person name="Cheshatsang Y."/>
            <person name="Chuda L."/>
            <person name="Citroen M."/>
            <person name="Collymore A."/>
            <person name="Cooke P."/>
            <person name="Costello M."/>
            <person name="D'Aco K."/>
            <person name="Daza R."/>
            <person name="De Haan G."/>
            <person name="DeGray S."/>
            <person name="DeMaso C."/>
            <person name="Dhargay N."/>
            <person name="Dooley K."/>
            <person name="Dooley E."/>
            <person name="Doricent M."/>
            <person name="Dorje P."/>
            <person name="Dorjee K."/>
            <person name="Dupes A."/>
            <person name="Elong R."/>
            <person name="Falk J."/>
            <person name="Farina A."/>
            <person name="Faro S."/>
            <person name="Ferguson D."/>
            <person name="Fisher S."/>
            <person name="Foley C.D."/>
            <person name="Franke A."/>
            <person name="Friedrich D."/>
            <person name="Gadbois L."/>
            <person name="Gearin G."/>
            <person name="Gearin C.R."/>
            <person name="Giannoukos G."/>
            <person name="Goode T."/>
            <person name="Graham J."/>
            <person name="Grandbois E."/>
            <person name="Grewal S."/>
            <person name="Gyaltsen K."/>
            <person name="Hafez N."/>
            <person name="Hagos B."/>
            <person name="Hall J."/>
            <person name="Henson C."/>
            <person name="Hollinger A."/>
            <person name="Honan T."/>
            <person name="Huard M.D."/>
            <person name="Hughes L."/>
            <person name="Hurhula B."/>
            <person name="Husby M.E."/>
            <person name="Kamat A."/>
            <person name="Kanga B."/>
            <person name="Kashin S."/>
            <person name="Khazanovich D."/>
            <person name="Kisner P."/>
            <person name="Lance K."/>
            <person name="Lara M."/>
            <person name="Lee W."/>
            <person name="Lennon N."/>
            <person name="Letendre F."/>
            <person name="LeVine R."/>
            <person name="Lipovsky A."/>
            <person name="Liu X."/>
            <person name="Liu J."/>
            <person name="Liu S."/>
            <person name="Lokyitsang T."/>
            <person name="Lokyitsang Y."/>
            <person name="Lubonja R."/>
            <person name="Lui A."/>
            <person name="MacDonald P."/>
            <person name="Magnisalis V."/>
            <person name="Maru K."/>
            <person name="Matthews C."/>
            <person name="McCusker W."/>
            <person name="McDonough S."/>
            <person name="Mehta T."/>
            <person name="Meldrim J."/>
            <person name="Meneus L."/>
            <person name="Mihai O."/>
            <person name="Mihalev A."/>
            <person name="Mihova T."/>
            <person name="Mittelman R."/>
            <person name="Mlenga V."/>
            <person name="Montmayeur A."/>
            <person name="Mulrain L."/>
            <person name="Navidi A."/>
            <person name="Naylor J."/>
            <person name="Negash T."/>
            <person name="Nguyen T."/>
            <person name="Nguyen N."/>
            <person name="Nicol R."/>
            <person name="Norbu C."/>
            <person name="Norbu N."/>
            <person name="Novod N."/>
            <person name="O'Neill B."/>
            <person name="Osman S."/>
            <person name="Markiewicz E."/>
            <person name="Oyono O.L."/>
            <person name="Patti C."/>
            <person name="Phunkhang P."/>
            <person name="Pierre F."/>
            <person name="Priest M."/>
            <person name="Raghuraman S."/>
            <person name="Rege F."/>
            <person name="Reyes R."/>
            <person name="Rise C."/>
            <person name="Rogov P."/>
            <person name="Ross K."/>
            <person name="Ryan E."/>
            <person name="Settipalli S."/>
            <person name="Shea T."/>
            <person name="Sherpa N."/>
            <person name="Shi L."/>
            <person name="Shih D."/>
            <person name="Sparrow T."/>
            <person name="Spaulding J."/>
            <person name="Stalker J."/>
            <person name="Stange-Thomann N."/>
            <person name="Stavropoulos S."/>
            <person name="Stone C."/>
            <person name="Strader C."/>
            <person name="Tesfaye S."/>
            <person name="Thomson T."/>
            <person name="Thoulutsang Y."/>
            <person name="Thoulutsang D."/>
            <person name="Topham K."/>
            <person name="Topping I."/>
            <person name="Tsamla T."/>
            <person name="Vassiliev H."/>
            <person name="Vo A."/>
            <person name="Wangchuk T."/>
            <person name="Wangdi T."/>
            <person name="Weiand M."/>
            <person name="Wilkinson J."/>
            <person name="Wilson A."/>
            <person name="Yadav S."/>
            <person name="Young G."/>
            <person name="Yu Q."/>
            <person name="Zembek L."/>
            <person name="Zhong D."/>
            <person name="Zimmer A."/>
            <person name="Zwirko Z."/>
            <person name="Jaffe D.B."/>
            <person name="Alvarez P."/>
            <person name="Brockman W."/>
            <person name="Butler J."/>
            <person name="Chin C."/>
            <person name="Gnerre S."/>
            <person name="Grabherr M."/>
            <person name="Kleber M."/>
            <person name="Mauceli E."/>
            <person name="MacCallum I."/>
        </authorList>
    </citation>
    <scope>NUCLEOTIDE SEQUENCE [LARGE SCALE GENOMIC DNA]</scope>
    <source>
        <strain evidence="2">Rob3c / Tucson 14021-0248.25</strain>
    </source>
</reference>
<protein>
    <submittedName>
        <fullName evidence="1">GM14799</fullName>
    </submittedName>
</protein>
<dbReference type="Proteomes" id="UP000001292">
    <property type="component" value="Unassembled WGS sequence"/>
</dbReference>
<dbReference type="OMA" id="TNESWLR"/>
<accession>B4HUY2</accession>
<dbReference type="HOGENOM" id="CLU_2239371_0_0_1"/>
<evidence type="ECO:0000313" key="2">
    <source>
        <dbReference type="Proteomes" id="UP000001292"/>
    </source>
</evidence>
<dbReference type="AlphaFoldDB" id="B4HUY2"/>
<sequence>MGDEESNSDCSSNLSFNNHDAVGVSVRAEECKSQASFIELFVELKPEDLPDELLMLLIVPVDNYTTNESWLRGGVGWRGGHSGLMERSLANFMGLRQQAIGYQFA</sequence>
<proteinExistence type="predicted"/>
<gene>
    <name evidence="1" type="primary">Dsec\GM14799</name>
    <name evidence="1" type="ORF">Dsec_GM14799</name>
</gene>
<name>B4HUY2_DROSE</name>
<keyword evidence="2" id="KW-1185">Reference proteome</keyword>
<dbReference type="EMBL" id="CH480817">
    <property type="protein sequence ID" value="EDW50753.1"/>
    <property type="molecule type" value="Genomic_DNA"/>
</dbReference>
<organism evidence="2">
    <name type="scientific">Drosophila sechellia</name>
    <name type="common">Fruit fly</name>
    <dbReference type="NCBI Taxonomy" id="7238"/>
    <lineage>
        <taxon>Eukaryota</taxon>
        <taxon>Metazoa</taxon>
        <taxon>Ecdysozoa</taxon>
        <taxon>Arthropoda</taxon>
        <taxon>Hexapoda</taxon>
        <taxon>Insecta</taxon>
        <taxon>Pterygota</taxon>
        <taxon>Neoptera</taxon>
        <taxon>Endopterygota</taxon>
        <taxon>Diptera</taxon>
        <taxon>Brachycera</taxon>
        <taxon>Muscomorpha</taxon>
        <taxon>Ephydroidea</taxon>
        <taxon>Drosophilidae</taxon>
        <taxon>Drosophila</taxon>
        <taxon>Sophophora</taxon>
    </lineage>
</organism>